<organism evidence="2">
    <name type="scientific">hydrothermal vent metagenome</name>
    <dbReference type="NCBI Taxonomy" id="652676"/>
    <lineage>
        <taxon>unclassified sequences</taxon>
        <taxon>metagenomes</taxon>
        <taxon>ecological metagenomes</taxon>
    </lineage>
</organism>
<accession>A0A3B0SZQ3</accession>
<dbReference type="PANTHER" id="PTHR47495:SF2">
    <property type="entry name" value="ALDEHYDE DEHYDROGENASE"/>
    <property type="match status" value="1"/>
</dbReference>
<dbReference type="AlphaFoldDB" id="A0A3B0SZQ3"/>
<dbReference type="Pfam" id="PF20256">
    <property type="entry name" value="MoCoBD_2"/>
    <property type="match status" value="2"/>
</dbReference>
<dbReference type="InterPro" id="IPR012368">
    <property type="entry name" value="OxRdtase_Mopterin-bd_su_IorB"/>
</dbReference>
<dbReference type="PANTHER" id="PTHR47495">
    <property type="entry name" value="ALDEHYDE DEHYDROGENASE"/>
    <property type="match status" value="1"/>
</dbReference>
<dbReference type="InterPro" id="IPR008274">
    <property type="entry name" value="AldOxase/xan_DH_MoCoBD1"/>
</dbReference>
<dbReference type="SMART" id="SM01008">
    <property type="entry name" value="Ald_Xan_dh_C"/>
    <property type="match status" value="1"/>
</dbReference>
<dbReference type="InterPro" id="IPR052516">
    <property type="entry name" value="N-heterocyclic_Hydroxylase"/>
</dbReference>
<dbReference type="InterPro" id="IPR037165">
    <property type="entry name" value="AldOxase/xan_DH_Mopterin-bd_sf"/>
</dbReference>
<dbReference type="EC" id="1.3.99.16" evidence="2"/>
<protein>
    <submittedName>
        <fullName evidence="2">Isoquinoline 1-oxidoreductase beta subunit</fullName>
        <ecNumber evidence="2">1.3.99.16</ecNumber>
    </submittedName>
</protein>
<name>A0A3B0SZQ3_9ZZZZ</name>
<dbReference type="Gene3D" id="3.90.1170.50">
    <property type="entry name" value="Aldehyde oxidase/xanthine dehydrogenase, a/b hammerhead"/>
    <property type="match status" value="1"/>
</dbReference>
<feature type="domain" description="Aldehyde oxidase/xanthine dehydrogenase a/b hammerhead" evidence="1">
    <location>
        <begin position="210"/>
        <end position="288"/>
    </location>
</feature>
<evidence type="ECO:0000259" key="1">
    <source>
        <dbReference type="SMART" id="SM01008"/>
    </source>
</evidence>
<dbReference type="InterPro" id="IPR006311">
    <property type="entry name" value="TAT_signal"/>
</dbReference>
<evidence type="ECO:0000313" key="2">
    <source>
        <dbReference type="EMBL" id="VAW02054.1"/>
    </source>
</evidence>
<reference evidence="2" key="1">
    <citation type="submission" date="2018-06" db="EMBL/GenBank/DDBJ databases">
        <authorList>
            <person name="Zhirakovskaya E."/>
        </authorList>
    </citation>
    <scope>NUCLEOTIDE SEQUENCE</scope>
</reference>
<dbReference type="GO" id="GO:0047121">
    <property type="term" value="F:isoquinoline 1-oxidoreductase activity"/>
    <property type="evidence" value="ECO:0007669"/>
    <property type="project" value="UniProtKB-EC"/>
</dbReference>
<gene>
    <name evidence="2" type="ORF">MNBD_ALPHA01-1833</name>
</gene>
<proteinExistence type="predicted"/>
<dbReference type="Pfam" id="PF02738">
    <property type="entry name" value="MoCoBD_1"/>
    <property type="match status" value="1"/>
</dbReference>
<dbReference type="Gene3D" id="3.30.365.10">
    <property type="entry name" value="Aldehyde oxidase/xanthine dehydrogenase, molybdopterin binding domain"/>
    <property type="match status" value="4"/>
</dbReference>
<dbReference type="SUPFAM" id="SSF56003">
    <property type="entry name" value="Molybdenum cofactor-binding domain"/>
    <property type="match status" value="2"/>
</dbReference>
<dbReference type="EMBL" id="UOEJ01000156">
    <property type="protein sequence ID" value="VAW02054.1"/>
    <property type="molecule type" value="Genomic_DNA"/>
</dbReference>
<dbReference type="PROSITE" id="PS51318">
    <property type="entry name" value="TAT"/>
    <property type="match status" value="1"/>
</dbReference>
<dbReference type="PIRSF" id="PIRSF036389">
    <property type="entry name" value="IOR_B"/>
    <property type="match status" value="1"/>
</dbReference>
<keyword evidence="2" id="KW-0560">Oxidoreductase</keyword>
<sequence>MLTVKSNRREFLLSAVATAGTLTLGVSLTGYAQEDRRSNSPVARTFNAFISIADDDSITIQVPCSEMGQGVFTALPMILAEELNADWEKITAQTATADKAYHYQTGWDQQITGGSNAIAGWYAVLRKVGAAAREMLTAAAAETWGVAASECVTEKSMVIHSATGRTLGYGTLVEAAGKRPVPENPELKSEADFNIIGQPKARKDTPAKVDGTAIFGIDVMLPDMLIATVKTCPTFGGTVKDYDADAAMNMPGVHMLVPVPGGIVVVADTYWQAHKALEVLNITFDAGPNAGQNSGKIAAVLTAGLDEEKAIPAKEEGNVQEALTDSNNTVMTAVYEVPYLAHSCMEPMTCTADVRPDFCHIYAPTQWPTETRNIASKITGLPLEKVRADVTFLGGGFGRRGEVDFVEQVVLASKAVSRPVKLIWSREEDITHDFYRPTSLTRMTAAINKKTGDAVAFDCRVVAPSILARAANLPPGVLDGAAVEGLSDQPYSFQNVRVNYVRKDLGIPVGWWRSVGNSQNAFVRECFIDELAHMQGEDPYEFRRRHLGDEKRHLAVLELAANKAGWGKPLAKGHHLGIAVAMSFSSYVAEVAEVSVKADGSIKIHKITCAVDCGVVINPSIVRTQVESSVIYGLSAAVDGEITIQNGAVEQSNFHDYPALRLSETPDIDVHLVTSSEPPTGIGEPGLPPLAPAVTNAIYAATGKRIRSLPFIKHGLTVI</sequence>
<dbReference type="InterPro" id="IPR046867">
    <property type="entry name" value="AldOxase/xan_DH_MoCoBD2"/>
</dbReference>
<dbReference type="InterPro" id="IPR000674">
    <property type="entry name" value="Ald_Oxase/Xan_DH_a/b"/>
</dbReference>